<feature type="region of interest" description="Disordered" evidence="1">
    <location>
        <begin position="110"/>
        <end position="177"/>
    </location>
</feature>
<name>A0A271IX99_9BACT</name>
<dbReference type="PANTHER" id="PTHR23308">
    <property type="entry name" value="NUCLEAR INHIBITOR OF PROTEIN PHOSPHATASE-1"/>
    <property type="match status" value="1"/>
</dbReference>
<gene>
    <name evidence="3" type="ORF">BSZ37_04440</name>
</gene>
<dbReference type="Gene3D" id="1.10.530.10">
    <property type="match status" value="1"/>
</dbReference>
<reference evidence="3 4" key="1">
    <citation type="submission" date="2016-11" db="EMBL/GenBank/DDBJ databases">
        <title>Study of marine rhodopsin-containing bacteria.</title>
        <authorList>
            <person name="Yoshizawa S."/>
            <person name="Kumagai Y."/>
            <person name="Kogure K."/>
        </authorList>
    </citation>
    <scope>NUCLEOTIDE SEQUENCE [LARGE SCALE GENOMIC DNA]</scope>
    <source>
        <strain evidence="3 4">SAORIC-28</strain>
    </source>
</reference>
<evidence type="ECO:0000259" key="2">
    <source>
        <dbReference type="PROSITE" id="PS50006"/>
    </source>
</evidence>
<sequence>MPPEPPGPSVAPPPLRVEAEGEAWTFDRPFTVGREDCDVTLDEARVSRRHLEVTPADAGWWVVDLGSANGTLVDGERVERVWVDGPQAVQVGEGGPVLRFALAAGAGPARLGAAPPEADPAGVPDPFRPDEVEFGDPAPEPAERPDLSDAAPASTEAEAPGPPPPGGRREPSAGGDGELSYDAVVDRYFGGGEDDENVGERTRFIRRAYEDLQQAQQEVQKKERSKYRTLILAALGVSVIAISYAGYLQYRAVQYRAQAQELFYELKTYEIDVAEQVASLERQIEDNPGAADSLSVDLERARAARQRTAARYDQFVRALGVYDGLSSEEEAIYRVARNFGESEIAIPDAFVDEVKVYVAKWRRSGRFQQAVRHAQVNGFDVLAVNALRRNGMPTEFFYLALQESNFDTRAVGPPTRYGHAKGAWQFIPETGQRYGLEPGPLVATSQYDPLDERHDFGQAADAAGRYLHDIYTHLAQASGLLVCASYNWGEGRIKNHMRGIANDPQHRTYWRFLTEYRSRMPAETKDYVMNIFAAAVIGQNPRMFGIDMDPPVQVALAGGRGGIRTEAEPASGRAARLGTRAVDRERAETEPAAD</sequence>
<dbReference type="Pfam" id="PF00498">
    <property type="entry name" value="FHA"/>
    <property type="match status" value="1"/>
</dbReference>
<dbReference type="Pfam" id="PF01464">
    <property type="entry name" value="SLT"/>
    <property type="match status" value="1"/>
</dbReference>
<evidence type="ECO:0000313" key="4">
    <source>
        <dbReference type="Proteomes" id="UP000216339"/>
    </source>
</evidence>
<dbReference type="AlphaFoldDB" id="A0A271IX99"/>
<proteinExistence type="predicted"/>
<evidence type="ECO:0000256" key="1">
    <source>
        <dbReference type="SAM" id="MobiDB-lite"/>
    </source>
</evidence>
<feature type="compositionally biased region" description="Low complexity" evidence="1">
    <location>
        <begin position="150"/>
        <end position="159"/>
    </location>
</feature>
<dbReference type="CDD" id="cd16894">
    <property type="entry name" value="MltD-like"/>
    <property type="match status" value="1"/>
</dbReference>
<dbReference type="SUPFAM" id="SSF49879">
    <property type="entry name" value="SMAD/FHA domain"/>
    <property type="match status" value="1"/>
</dbReference>
<dbReference type="RefSeq" id="WP_095509381.1">
    <property type="nucleotide sequence ID" value="NZ_MQWD01000001.1"/>
</dbReference>
<dbReference type="InterPro" id="IPR000253">
    <property type="entry name" value="FHA_dom"/>
</dbReference>
<dbReference type="InterPro" id="IPR023346">
    <property type="entry name" value="Lysozyme-like_dom_sf"/>
</dbReference>
<evidence type="ECO:0000313" key="3">
    <source>
        <dbReference type="EMBL" id="PAP75740.1"/>
    </source>
</evidence>
<feature type="domain" description="FHA" evidence="2">
    <location>
        <begin position="30"/>
        <end position="78"/>
    </location>
</feature>
<protein>
    <recommendedName>
        <fullName evidence="2">FHA domain-containing protein</fullName>
    </recommendedName>
</protein>
<dbReference type="SUPFAM" id="SSF53955">
    <property type="entry name" value="Lysozyme-like"/>
    <property type="match status" value="1"/>
</dbReference>
<feature type="compositionally biased region" description="Basic and acidic residues" evidence="1">
    <location>
        <begin position="581"/>
        <end position="594"/>
    </location>
</feature>
<dbReference type="EMBL" id="MQWD01000001">
    <property type="protein sequence ID" value="PAP75740.1"/>
    <property type="molecule type" value="Genomic_DNA"/>
</dbReference>
<keyword evidence="4" id="KW-1185">Reference proteome</keyword>
<dbReference type="InterPro" id="IPR008984">
    <property type="entry name" value="SMAD_FHA_dom_sf"/>
</dbReference>
<feature type="region of interest" description="Disordered" evidence="1">
    <location>
        <begin position="563"/>
        <end position="594"/>
    </location>
</feature>
<dbReference type="Proteomes" id="UP000216339">
    <property type="component" value="Unassembled WGS sequence"/>
</dbReference>
<dbReference type="PROSITE" id="PS50006">
    <property type="entry name" value="FHA_DOMAIN"/>
    <property type="match status" value="1"/>
</dbReference>
<dbReference type="Gene3D" id="2.60.200.20">
    <property type="match status" value="1"/>
</dbReference>
<accession>A0A271IX99</accession>
<dbReference type="InterPro" id="IPR008258">
    <property type="entry name" value="Transglycosylase_SLT_dom_1"/>
</dbReference>
<dbReference type="OrthoDB" id="9815002at2"/>
<dbReference type="SMART" id="SM00240">
    <property type="entry name" value="FHA"/>
    <property type="match status" value="1"/>
</dbReference>
<organism evidence="3 4">
    <name type="scientific">Rubrivirga marina</name>
    <dbReference type="NCBI Taxonomy" id="1196024"/>
    <lineage>
        <taxon>Bacteria</taxon>
        <taxon>Pseudomonadati</taxon>
        <taxon>Rhodothermota</taxon>
        <taxon>Rhodothermia</taxon>
        <taxon>Rhodothermales</taxon>
        <taxon>Rubricoccaceae</taxon>
        <taxon>Rubrivirga</taxon>
    </lineage>
</organism>
<dbReference type="InterPro" id="IPR050923">
    <property type="entry name" value="Cell_Proc_Reg/RNA_Proc"/>
</dbReference>
<comment type="caution">
    <text evidence="3">The sequence shown here is derived from an EMBL/GenBank/DDBJ whole genome shotgun (WGS) entry which is preliminary data.</text>
</comment>